<feature type="region of interest" description="Disordered" evidence="15">
    <location>
        <begin position="680"/>
        <end position="712"/>
    </location>
</feature>
<dbReference type="PANTHER" id="PTHR47982">
    <property type="entry name" value="PROLINE-RICH RECEPTOR-LIKE PROTEIN KINASE PERK4"/>
    <property type="match status" value="1"/>
</dbReference>
<keyword evidence="19" id="KW-1185">Reference proteome</keyword>
<keyword evidence="7 14" id="KW-0547">Nucleotide-binding</keyword>
<evidence type="ECO:0000256" key="7">
    <source>
        <dbReference type="ARBA" id="ARBA00022741"/>
    </source>
</evidence>
<dbReference type="SUPFAM" id="SSF56112">
    <property type="entry name" value="Protein kinase-like (PK-like)"/>
    <property type="match status" value="1"/>
</dbReference>
<feature type="compositionally biased region" description="Low complexity" evidence="15">
    <location>
        <begin position="120"/>
        <end position="132"/>
    </location>
</feature>
<protein>
    <recommendedName>
        <fullName evidence="2">non-specific serine/threonine protein kinase</fullName>
        <ecNumber evidence="2">2.7.11.1</ecNumber>
    </recommendedName>
</protein>
<proteinExistence type="predicted"/>
<comment type="catalytic activity">
    <reaction evidence="13">
        <text>L-seryl-[protein] + ATP = O-phospho-L-seryl-[protein] + ADP + H(+)</text>
        <dbReference type="Rhea" id="RHEA:17989"/>
        <dbReference type="Rhea" id="RHEA-COMP:9863"/>
        <dbReference type="Rhea" id="RHEA-COMP:11604"/>
        <dbReference type="ChEBI" id="CHEBI:15378"/>
        <dbReference type="ChEBI" id="CHEBI:29999"/>
        <dbReference type="ChEBI" id="CHEBI:30616"/>
        <dbReference type="ChEBI" id="CHEBI:83421"/>
        <dbReference type="ChEBI" id="CHEBI:456216"/>
        <dbReference type="EC" id="2.7.11.1"/>
    </reaction>
</comment>
<dbReference type="Gene3D" id="3.30.200.20">
    <property type="entry name" value="Phosphorylase Kinase, domain 1"/>
    <property type="match status" value="1"/>
</dbReference>
<keyword evidence="4" id="KW-0723">Serine/threonine-protein kinase</keyword>
<evidence type="ECO:0000313" key="18">
    <source>
        <dbReference type="EMBL" id="KAK4792631.1"/>
    </source>
</evidence>
<dbReference type="InterPro" id="IPR047117">
    <property type="entry name" value="PERK1-13-like"/>
</dbReference>
<evidence type="ECO:0000313" key="19">
    <source>
        <dbReference type="Proteomes" id="UP001346149"/>
    </source>
</evidence>
<dbReference type="InterPro" id="IPR011009">
    <property type="entry name" value="Kinase-like_dom_sf"/>
</dbReference>
<dbReference type="Gene3D" id="1.10.510.10">
    <property type="entry name" value="Transferase(Phosphotransferase) domain 1"/>
    <property type="match status" value="1"/>
</dbReference>
<evidence type="ECO:0000256" key="3">
    <source>
        <dbReference type="ARBA" id="ARBA00022475"/>
    </source>
</evidence>
<feature type="compositionally biased region" description="Low complexity" evidence="15">
    <location>
        <begin position="195"/>
        <end position="210"/>
    </location>
</feature>
<dbReference type="FunFam" id="1.10.510.10:FF:000173">
    <property type="entry name" value="proline-rich receptor-like protein kinase PERK8"/>
    <property type="match status" value="1"/>
</dbReference>
<dbReference type="PROSITE" id="PS50011">
    <property type="entry name" value="PROTEIN_KINASE_DOM"/>
    <property type="match status" value="1"/>
</dbReference>
<dbReference type="InterPro" id="IPR000719">
    <property type="entry name" value="Prot_kinase_dom"/>
</dbReference>
<feature type="compositionally biased region" description="Low complexity" evidence="15">
    <location>
        <begin position="161"/>
        <end position="173"/>
    </location>
</feature>
<evidence type="ECO:0000256" key="2">
    <source>
        <dbReference type="ARBA" id="ARBA00012513"/>
    </source>
</evidence>
<evidence type="ECO:0000256" key="10">
    <source>
        <dbReference type="ARBA" id="ARBA00022989"/>
    </source>
</evidence>
<feature type="compositionally biased region" description="Low complexity" evidence="15">
    <location>
        <begin position="29"/>
        <end position="56"/>
    </location>
</feature>
<dbReference type="Pfam" id="PF07714">
    <property type="entry name" value="PK_Tyr_Ser-Thr"/>
    <property type="match status" value="1"/>
</dbReference>
<feature type="compositionally biased region" description="Pro residues" evidence="15">
    <location>
        <begin position="179"/>
        <end position="194"/>
    </location>
</feature>
<evidence type="ECO:0000256" key="4">
    <source>
        <dbReference type="ARBA" id="ARBA00022527"/>
    </source>
</evidence>
<dbReference type="GO" id="GO:0004674">
    <property type="term" value="F:protein serine/threonine kinase activity"/>
    <property type="evidence" value="ECO:0007669"/>
    <property type="project" value="UniProtKB-KW"/>
</dbReference>
<dbReference type="InterPro" id="IPR008271">
    <property type="entry name" value="Ser/Thr_kinase_AS"/>
</dbReference>
<keyword evidence="6 16" id="KW-0812">Transmembrane</keyword>
<gene>
    <name evidence="18" type="ORF">SAY86_023066</name>
</gene>
<evidence type="ECO:0000256" key="5">
    <source>
        <dbReference type="ARBA" id="ARBA00022679"/>
    </source>
</evidence>
<comment type="catalytic activity">
    <reaction evidence="12">
        <text>L-threonyl-[protein] + ATP = O-phospho-L-threonyl-[protein] + ADP + H(+)</text>
        <dbReference type="Rhea" id="RHEA:46608"/>
        <dbReference type="Rhea" id="RHEA-COMP:11060"/>
        <dbReference type="Rhea" id="RHEA-COMP:11605"/>
        <dbReference type="ChEBI" id="CHEBI:15378"/>
        <dbReference type="ChEBI" id="CHEBI:30013"/>
        <dbReference type="ChEBI" id="CHEBI:30616"/>
        <dbReference type="ChEBI" id="CHEBI:61977"/>
        <dbReference type="ChEBI" id="CHEBI:456216"/>
        <dbReference type="EC" id="2.7.11.1"/>
    </reaction>
</comment>
<keyword evidence="8" id="KW-0418">Kinase</keyword>
<dbReference type="SMART" id="SM00220">
    <property type="entry name" value="S_TKc"/>
    <property type="match status" value="1"/>
</dbReference>
<dbReference type="EMBL" id="JAXQNO010000008">
    <property type="protein sequence ID" value="KAK4792631.1"/>
    <property type="molecule type" value="Genomic_DNA"/>
</dbReference>
<dbReference type="GO" id="GO:0005524">
    <property type="term" value="F:ATP binding"/>
    <property type="evidence" value="ECO:0007669"/>
    <property type="project" value="UniProtKB-UniRule"/>
</dbReference>
<feature type="transmembrane region" description="Helical" evidence="16">
    <location>
        <begin position="266"/>
        <end position="288"/>
    </location>
</feature>
<evidence type="ECO:0000256" key="9">
    <source>
        <dbReference type="ARBA" id="ARBA00022840"/>
    </source>
</evidence>
<evidence type="ECO:0000256" key="15">
    <source>
        <dbReference type="SAM" id="MobiDB-lite"/>
    </source>
</evidence>
<dbReference type="AlphaFoldDB" id="A0AAN7R9U3"/>
<dbReference type="PRINTS" id="PR01217">
    <property type="entry name" value="PRICHEXTENSN"/>
</dbReference>
<keyword evidence="5" id="KW-0808">Transferase</keyword>
<evidence type="ECO:0000256" key="14">
    <source>
        <dbReference type="PROSITE-ProRule" id="PRU10141"/>
    </source>
</evidence>
<feature type="compositionally biased region" description="Low complexity" evidence="15">
    <location>
        <begin position="95"/>
        <end position="111"/>
    </location>
</feature>
<feature type="compositionally biased region" description="Pro residues" evidence="15">
    <location>
        <begin position="14"/>
        <end position="28"/>
    </location>
</feature>
<accession>A0AAN7R9U3</accession>
<evidence type="ECO:0000256" key="11">
    <source>
        <dbReference type="ARBA" id="ARBA00023136"/>
    </source>
</evidence>
<dbReference type="FunFam" id="3.30.200.20:FF:000162">
    <property type="entry name" value="Adenine nucleotide alpha hydrolase-like domain kinase"/>
    <property type="match status" value="1"/>
</dbReference>
<organism evidence="18 19">
    <name type="scientific">Trapa natans</name>
    <name type="common">Water chestnut</name>
    <dbReference type="NCBI Taxonomy" id="22666"/>
    <lineage>
        <taxon>Eukaryota</taxon>
        <taxon>Viridiplantae</taxon>
        <taxon>Streptophyta</taxon>
        <taxon>Embryophyta</taxon>
        <taxon>Tracheophyta</taxon>
        <taxon>Spermatophyta</taxon>
        <taxon>Magnoliopsida</taxon>
        <taxon>eudicotyledons</taxon>
        <taxon>Gunneridae</taxon>
        <taxon>Pentapetalae</taxon>
        <taxon>rosids</taxon>
        <taxon>malvids</taxon>
        <taxon>Myrtales</taxon>
        <taxon>Lythraceae</taxon>
        <taxon>Trapa</taxon>
    </lineage>
</organism>
<keyword evidence="3" id="KW-1003">Cell membrane</keyword>
<feature type="compositionally biased region" description="Low complexity" evidence="15">
    <location>
        <begin position="1"/>
        <end position="13"/>
    </location>
</feature>
<dbReference type="EC" id="2.7.11.1" evidence="2"/>
<evidence type="ECO:0000256" key="13">
    <source>
        <dbReference type="ARBA" id="ARBA00048679"/>
    </source>
</evidence>
<feature type="compositionally biased region" description="Pro residues" evidence="15">
    <location>
        <begin position="143"/>
        <end position="153"/>
    </location>
</feature>
<keyword evidence="10 16" id="KW-1133">Transmembrane helix</keyword>
<evidence type="ECO:0000256" key="16">
    <source>
        <dbReference type="SAM" id="Phobius"/>
    </source>
</evidence>
<evidence type="ECO:0000256" key="1">
    <source>
        <dbReference type="ARBA" id="ARBA00004162"/>
    </source>
</evidence>
<feature type="binding site" evidence="14">
    <location>
        <position position="398"/>
    </location>
    <ligand>
        <name>ATP</name>
        <dbReference type="ChEBI" id="CHEBI:30616"/>
    </ligand>
</feature>
<sequence>MSFLLAPAMSPSSPDLPPPEELLPPPFPAAAATPLPYPTPIIINPTTRPAPLLSLPSSPPAPSPELLMAEPPLPLAFPPSAPADEKPPPTPPVPTSAAQPTASVTIPSIPEDSPPPEAPSPNTATTTTPLSPRGKKPVLPRIEPSPNPLPPAEPWKRHHSAPLLATPSAPAGPQIKPLPTDPLSPPSSLTPPETPTTVFPSTATATSPSSDEPFFPEMSLPPPAAQNSPPSSPGLLNGSMPVTAMSGQTSGRVTTGASEVRPSAGLIAGLSVGGGLVLVIFGLLWLFICRRGKGKRVKSDHEKDLQGTRHSGIKGDECNAVHSNNNNVPPPKSHSITMPLDPAASGSALLLSFSSGSFTYDELVHATGDFSGSNLLGEGGFGYVHKGVLPSGKEIAVKQLKIGSHQGEREFRAELETISRVHHKHLVTLIGYCITGSARFLIYEFVPNKTLEFHLHGDGQPVMDWATRLRIAIGSAKGLAYLHEDCSPTIIHRDIKAANILLDFKFEAKVSDFGLAKFFSDTSSSHITHISTRVVGTFGYLAPEYASSGKLTEKSDVYSYGIMLLELISGRTPIRRIEPMVNEALIDWARPLLGRAMEAGELDQIVDPRLEDNYDMNQMTRVIECAAACIRHSARLRPRMSQIVRAMEENEPLTDHEEGCTPPHSRLYSSLDIKRLTMALTSPDYGPSQRSDSTSEYGLYPSRSGSEAYLTR</sequence>
<feature type="region of interest" description="Disordered" evidence="15">
    <location>
        <begin position="1"/>
        <end position="240"/>
    </location>
</feature>
<dbReference type="Proteomes" id="UP001346149">
    <property type="component" value="Unassembled WGS sequence"/>
</dbReference>
<dbReference type="PANTHER" id="PTHR47982:SF22">
    <property type="entry name" value="PROLINE-RICH RECEPTOR-LIKE PROTEIN KINASE PERK14"/>
    <property type="match status" value="1"/>
</dbReference>
<feature type="compositionally biased region" description="Pro residues" evidence="15">
    <location>
        <begin position="71"/>
        <end position="81"/>
    </location>
</feature>
<dbReference type="PROSITE" id="PS00108">
    <property type="entry name" value="PROTEIN_KINASE_ST"/>
    <property type="match status" value="1"/>
</dbReference>
<evidence type="ECO:0000256" key="6">
    <source>
        <dbReference type="ARBA" id="ARBA00022692"/>
    </source>
</evidence>
<reference evidence="18 19" key="1">
    <citation type="journal article" date="2023" name="Hortic Res">
        <title>Pangenome of water caltrop reveals structural variations and asymmetric subgenome divergence after allopolyploidization.</title>
        <authorList>
            <person name="Zhang X."/>
            <person name="Chen Y."/>
            <person name="Wang L."/>
            <person name="Yuan Y."/>
            <person name="Fang M."/>
            <person name="Shi L."/>
            <person name="Lu R."/>
            <person name="Comes H.P."/>
            <person name="Ma Y."/>
            <person name="Chen Y."/>
            <person name="Huang G."/>
            <person name="Zhou Y."/>
            <person name="Zheng Z."/>
            <person name="Qiu Y."/>
        </authorList>
    </citation>
    <scope>NUCLEOTIDE SEQUENCE [LARGE SCALE GENOMIC DNA]</scope>
    <source>
        <strain evidence="18">F231</strain>
    </source>
</reference>
<keyword evidence="11 16" id="KW-0472">Membrane</keyword>
<dbReference type="InterPro" id="IPR001245">
    <property type="entry name" value="Ser-Thr/Tyr_kinase_cat_dom"/>
</dbReference>
<keyword evidence="9 14" id="KW-0067">ATP-binding</keyword>
<comment type="subcellular location">
    <subcellularLocation>
        <location evidence="1">Cell membrane</location>
        <topology evidence="1">Single-pass membrane protein</topology>
    </subcellularLocation>
</comment>
<dbReference type="InterPro" id="IPR017441">
    <property type="entry name" value="Protein_kinase_ATP_BS"/>
</dbReference>
<feature type="compositionally biased region" description="Low complexity" evidence="15">
    <location>
        <begin position="225"/>
        <end position="240"/>
    </location>
</feature>
<dbReference type="GO" id="GO:0005886">
    <property type="term" value="C:plasma membrane"/>
    <property type="evidence" value="ECO:0007669"/>
    <property type="project" value="UniProtKB-SubCell"/>
</dbReference>
<evidence type="ECO:0000256" key="12">
    <source>
        <dbReference type="ARBA" id="ARBA00047899"/>
    </source>
</evidence>
<dbReference type="PROSITE" id="PS00107">
    <property type="entry name" value="PROTEIN_KINASE_ATP"/>
    <property type="match status" value="1"/>
</dbReference>
<comment type="caution">
    <text evidence="18">The sequence shown here is derived from an EMBL/GenBank/DDBJ whole genome shotgun (WGS) entry which is preliminary data.</text>
</comment>
<feature type="domain" description="Protein kinase" evidence="17">
    <location>
        <begin position="370"/>
        <end position="654"/>
    </location>
</feature>
<evidence type="ECO:0000256" key="8">
    <source>
        <dbReference type="ARBA" id="ARBA00022777"/>
    </source>
</evidence>
<evidence type="ECO:0000259" key="17">
    <source>
        <dbReference type="PROSITE" id="PS50011"/>
    </source>
</evidence>
<name>A0AAN7R9U3_TRANT</name>